<feature type="repeat" description="PPR" evidence="1">
    <location>
        <begin position="77"/>
        <end position="111"/>
    </location>
</feature>
<accession>A0A6B2LKI5</accession>
<dbReference type="PANTHER" id="PTHR47926">
    <property type="entry name" value="PENTATRICOPEPTIDE REPEAT-CONTAINING PROTEIN"/>
    <property type="match status" value="1"/>
</dbReference>
<dbReference type="InterPro" id="IPR046960">
    <property type="entry name" value="PPR_At4g14850-like_plant"/>
</dbReference>
<dbReference type="EMBL" id="GIBP01008627">
    <property type="protein sequence ID" value="NDV37596.1"/>
    <property type="molecule type" value="Transcribed_RNA"/>
</dbReference>
<proteinExistence type="predicted"/>
<dbReference type="AlphaFoldDB" id="A0A6B2LKI5"/>
<sequence>MKKDNFPIDENVWDALISICGTNNNLEQLKNTHKLVLNSGEELSTLVYNSLIHNYARCSDFETSISIFNEMPSNMKDSTTYSSMIGICGDLQNPSMAKKLYKEMIDKKISIEEIGFDGLFQNLSKSLLLNEALNLYNTMQEKFNISPSEHHYKIVREALEGVGRLEEARKLSYSSVQSI</sequence>
<evidence type="ECO:0000313" key="2">
    <source>
        <dbReference type="EMBL" id="NDV37596.1"/>
    </source>
</evidence>
<dbReference type="InterPro" id="IPR002885">
    <property type="entry name" value="PPR_rpt"/>
</dbReference>
<feature type="repeat" description="PPR" evidence="1">
    <location>
        <begin position="44"/>
        <end position="74"/>
    </location>
</feature>
<evidence type="ECO:0008006" key="3">
    <source>
        <dbReference type="Google" id="ProtNLM"/>
    </source>
</evidence>
<organism evidence="2">
    <name type="scientific">Arcella intermedia</name>
    <dbReference type="NCBI Taxonomy" id="1963864"/>
    <lineage>
        <taxon>Eukaryota</taxon>
        <taxon>Amoebozoa</taxon>
        <taxon>Tubulinea</taxon>
        <taxon>Elardia</taxon>
        <taxon>Arcellinida</taxon>
        <taxon>Sphaerothecina</taxon>
        <taxon>Arcellidae</taxon>
        <taxon>Arcella</taxon>
    </lineage>
</organism>
<name>A0A6B2LKI5_9EUKA</name>
<dbReference type="GO" id="GO:0009451">
    <property type="term" value="P:RNA modification"/>
    <property type="evidence" value="ECO:0007669"/>
    <property type="project" value="InterPro"/>
</dbReference>
<dbReference type="PROSITE" id="PS51375">
    <property type="entry name" value="PPR"/>
    <property type="match status" value="2"/>
</dbReference>
<dbReference type="NCBIfam" id="TIGR00756">
    <property type="entry name" value="PPR"/>
    <property type="match status" value="2"/>
</dbReference>
<dbReference type="InterPro" id="IPR011990">
    <property type="entry name" value="TPR-like_helical_dom_sf"/>
</dbReference>
<protein>
    <recommendedName>
        <fullName evidence="3">Pentacotripeptide-repeat region of PRORP domain-containing protein</fullName>
    </recommendedName>
</protein>
<dbReference type="Gene3D" id="1.25.40.10">
    <property type="entry name" value="Tetratricopeptide repeat domain"/>
    <property type="match status" value="1"/>
</dbReference>
<dbReference type="Pfam" id="PF01535">
    <property type="entry name" value="PPR"/>
    <property type="match status" value="2"/>
</dbReference>
<reference evidence="2" key="1">
    <citation type="journal article" date="2020" name="J. Eukaryot. Microbiol.">
        <title>De novo Sequencing, Assembly and Annotation of the Transcriptome for the Free-Living Testate Amoeba Arcella intermedia.</title>
        <authorList>
            <person name="Ribeiro G.M."/>
            <person name="Porfirio-Sousa A.L."/>
            <person name="Maurer-Alcala X.X."/>
            <person name="Katz L.A."/>
            <person name="Lahr D.J.G."/>
        </authorList>
    </citation>
    <scope>NUCLEOTIDE SEQUENCE</scope>
</reference>
<dbReference type="GO" id="GO:0003723">
    <property type="term" value="F:RNA binding"/>
    <property type="evidence" value="ECO:0007669"/>
    <property type="project" value="InterPro"/>
</dbReference>
<evidence type="ECO:0000256" key="1">
    <source>
        <dbReference type="PROSITE-ProRule" id="PRU00708"/>
    </source>
</evidence>